<dbReference type="Proteomes" id="UP000814033">
    <property type="component" value="Unassembled WGS sequence"/>
</dbReference>
<protein>
    <submittedName>
        <fullName evidence="1">Uncharacterized protein</fullName>
    </submittedName>
</protein>
<evidence type="ECO:0000313" key="2">
    <source>
        <dbReference type="Proteomes" id="UP000814033"/>
    </source>
</evidence>
<gene>
    <name evidence="1" type="ORF">FA95DRAFT_1551689</name>
</gene>
<sequence length="116" mass="12984">MPIIRTVWGCRLLQSHACCAWSSIVLWRWPHDGLPDLRTDSTLRLRGTGGATPNGGARGGFRTLQRLGLVRNANAIYRAGSKTGHGLEELWNKAWKPDWKQEIDRRPSGVPFAAYC</sequence>
<name>A0ACB8SCH1_9AGAM</name>
<comment type="caution">
    <text evidence="1">The sequence shown here is derived from an EMBL/GenBank/DDBJ whole genome shotgun (WGS) entry which is preliminary data.</text>
</comment>
<dbReference type="EMBL" id="MU275838">
    <property type="protein sequence ID" value="KAI0053912.1"/>
    <property type="molecule type" value="Genomic_DNA"/>
</dbReference>
<proteinExistence type="predicted"/>
<organism evidence="1 2">
    <name type="scientific">Auriscalpium vulgare</name>
    <dbReference type="NCBI Taxonomy" id="40419"/>
    <lineage>
        <taxon>Eukaryota</taxon>
        <taxon>Fungi</taxon>
        <taxon>Dikarya</taxon>
        <taxon>Basidiomycota</taxon>
        <taxon>Agaricomycotina</taxon>
        <taxon>Agaricomycetes</taxon>
        <taxon>Russulales</taxon>
        <taxon>Auriscalpiaceae</taxon>
        <taxon>Auriscalpium</taxon>
    </lineage>
</organism>
<accession>A0ACB8SCH1</accession>
<reference evidence="1" key="1">
    <citation type="submission" date="2021-02" db="EMBL/GenBank/DDBJ databases">
        <authorList>
            <consortium name="DOE Joint Genome Institute"/>
            <person name="Ahrendt S."/>
            <person name="Looney B.P."/>
            <person name="Miyauchi S."/>
            <person name="Morin E."/>
            <person name="Drula E."/>
            <person name="Courty P.E."/>
            <person name="Chicoki N."/>
            <person name="Fauchery L."/>
            <person name="Kohler A."/>
            <person name="Kuo A."/>
            <person name="Labutti K."/>
            <person name="Pangilinan J."/>
            <person name="Lipzen A."/>
            <person name="Riley R."/>
            <person name="Andreopoulos W."/>
            <person name="He G."/>
            <person name="Johnson J."/>
            <person name="Barry K.W."/>
            <person name="Grigoriev I.V."/>
            <person name="Nagy L."/>
            <person name="Hibbett D."/>
            <person name="Henrissat B."/>
            <person name="Matheny P.B."/>
            <person name="Labbe J."/>
            <person name="Martin F."/>
        </authorList>
    </citation>
    <scope>NUCLEOTIDE SEQUENCE</scope>
    <source>
        <strain evidence="1">FP105234-sp</strain>
    </source>
</reference>
<keyword evidence="2" id="KW-1185">Reference proteome</keyword>
<reference evidence="1" key="2">
    <citation type="journal article" date="2022" name="New Phytol.">
        <title>Evolutionary transition to the ectomycorrhizal habit in the genomes of a hyperdiverse lineage of mushroom-forming fungi.</title>
        <authorList>
            <person name="Looney B."/>
            <person name="Miyauchi S."/>
            <person name="Morin E."/>
            <person name="Drula E."/>
            <person name="Courty P.E."/>
            <person name="Kohler A."/>
            <person name="Kuo A."/>
            <person name="LaButti K."/>
            <person name="Pangilinan J."/>
            <person name="Lipzen A."/>
            <person name="Riley R."/>
            <person name="Andreopoulos W."/>
            <person name="He G."/>
            <person name="Johnson J."/>
            <person name="Nolan M."/>
            <person name="Tritt A."/>
            <person name="Barry K.W."/>
            <person name="Grigoriev I.V."/>
            <person name="Nagy L.G."/>
            <person name="Hibbett D."/>
            <person name="Henrissat B."/>
            <person name="Matheny P.B."/>
            <person name="Labbe J."/>
            <person name="Martin F.M."/>
        </authorList>
    </citation>
    <scope>NUCLEOTIDE SEQUENCE</scope>
    <source>
        <strain evidence="1">FP105234-sp</strain>
    </source>
</reference>
<evidence type="ECO:0000313" key="1">
    <source>
        <dbReference type="EMBL" id="KAI0053912.1"/>
    </source>
</evidence>